<dbReference type="HOGENOM" id="CLU_145843_0_0_6"/>
<feature type="signal peptide" evidence="1">
    <location>
        <begin position="1"/>
        <end position="24"/>
    </location>
</feature>
<dbReference type="EMBL" id="AM286690">
    <property type="protein sequence ID" value="CAL17344.1"/>
    <property type="molecule type" value="Genomic_DNA"/>
</dbReference>
<keyword evidence="3" id="KW-1185">Reference proteome</keyword>
<name>Q0VNA4_ALCBS</name>
<evidence type="ECO:0000313" key="2">
    <source>
        <dbReference type="EMBL" id="CAL17344.1"/>
    </source>
</evidence>
<dbReference type="STRING" id="393595.ABO_1896"/>
<evidence type="ECO:0000256" key="1">
    <source>
        <dbReference type="SAM" id="SignalP"/>
    </source>
</evidence>
<dbReference type="AlphaFoldDB" id="Q0VNA4"/>
<dbReference type="KEGG" id="abo:ABO_1896"/>
<dbReference type="RefSeq" id="WP_011589175.1">
    <property type="nucleotide sequence ID" value="NC_008260.1"/>
</dbReference>
<protein>
    <submittedName>
        <fullName evidence="2">Conserved domain protein</fullName>
    </submittedName>
</protein>
<reference evidence="2 3" key="1">
    <citation type="journal article" date="2006" name="Nat. Biotechnol.">
        <title>Genome sequence of the ubiquitous hydrocarbon-degrading marine bacterium Alcanivorax borkumensis.</title>
        <authorList>
            <person name="Schneiker S."/>
            <person name="Martins dos Santos V.A.P."/>
            <person name="Bartels D."/>
            <person name="Bekel T."/>
            <person name="Brecht M."/>
            <person name="Buhrmester J."/>
            <person name="Chernikova T.N."/>
            <person name="Denaro R."/>
            <person name="Ferrer M."/>
            <person name="Gertler C."/>
            <person name="Goesmann A."/>
            <person name="Golyshina O.V."/>
            <person name="Kaminski F."/>
            <person name="Khachane A.N."/>
            <person name="Lang S."/>
            <person name="Linke B."/>
            <person name="McHardy A.C."/>
            <person name="Meyer F."/>
            <person name="Nechitaylo T."/>
            <person name="Puehler A."/>
            <person name="Regenhardt D."/>
            <person name="Rupp O."/>
            <person name="Sabirova J.S."/>
            <person name="Selbitschka W."/>
            <person name="Yakimov M.M."/>
            <person name="Timmis K.N."/>
            <person name="Vorhoelter F.-J."/>
            <person name="Weidner S."/>
            <person name="Kaiser O."/>
            <person name="Golyshin P.N."/>
        </authorList>
    </citation>
    <scope>NUCLEOTIDE SEQUENCE [LARGE SCALE GENOMIC DNA]</scope>
    <source>
        <strain evidence="3">ATCC 700651 / DSM 11573 / NCIMB 13689 / SK2</strain>
    </source>
</reference>
<dbReference type="eggNOG" id="ENOG5033033">
    <property type="taxonomic scope" value="Bacteria"/>
</dbReference>
<sequence length="150" mass="17226">MKTASVFTLTALLGLSAISTFAEARPPWENGQRDTRTHVQLVDNRRDYSEYRYSSREREVLRQRLSQREFDALPPGLQKKMARGGELPPGWQKKLQKGQYLPDTLYYNSERLPSYSGIRHIDGVSDVIIDNEVVRVIDATQTIIDVFGLR</sequence>
<feature type="chain" id="PRO_5004178872" evidence="1">
    <location>
        <begin position="25"/>
        <end position="150"/>
    </location>
</feature>
<organism evidence="2 3">
    <name type="scientific">Alcanivorax borkumensis (strain ATCC 700651 / DSM 11573 / NCIMB 13689 / SK2)</name>
    <dbReference type="NCBI Taxonomy" id="393595"/>
    <lineage>
        <taxon>Bacteria</taxon>
        <taxon>Pseudomonadati</taxon>
        <taxon>Pseudomonadota</taxon>
        <taxon>Gammaproteobacteria</taxon>
        <taxon>Oceanospirillales</taxon>
        <taxon>Alcanivoracaceae</taxon>
        <taxon>Alcanivorax</taxon>
    </lineage>
</organism>
<evidence type="ECO:0000313" key="3">
    <source>
        <dbReference type="Proteomes" id="UP000008871"/>
    </source>
</evidence>
<gene>
    <name evidence="2" type="ordered locus">ABO_1896</name>
</gene>
<keyword evidence="1" id="KW-0732">Signal</keyword>
<proteinExistence type="predicted"/>
<dbReference type="Proteomes" id="UP000008871">
    <property type="component" value="Chromosome"/>
</dbReference>
<dbReference type="Gene3D" id="3.10.450.160">
    <property type="entry name" value="inner membrane protein cigr"/>
    <property type="match status" value="1"/>
</dbReference>
<accession>Q0VNA4</accession>